<dbReference type="OrthoDB" id="9789562at2"/>
<feature type="domain" description="Protein CR006 P-loop" evidence="1">
    <location>
        <begin position="10"/>
        <end position="715"/>
    </location>
</feature>
<proteinExistence type="predicted"/>
<evidence type="ECO:0000313" key="2">
    <source>
        <dbReference type="EMBL" id="TWH93003.1"/>
    </source>
</evidence>
<protein>
    <submittedName>
        <fullName evidence="2">Wobble nucleotide-excising tRNase</fullName>
    </submittedName>
</protein>
<comment type="caution">
    <text evidence="2">The sequence shown here is derived from an EMBL/GenBank/DDBJ whole genome shotgun (WGS) entry which is preliminary data.</text>
</comment>
<gene>
    <name evidence="2" type="ORF">IQ17_07094</name>
</gene>
<sequence length="752" mass="83141">MLQEIKIAGCATYSSQGEKLAALKPINFIFGSNGAGKTTISRVINDPSAYASCALTWEKSQALVSRVYNSDFVSRNFAQQLPGIFTLGEAAGDTLDEIDDAKSGVKALEDDIARLNGTLGPAEASSGKRGELRTLRTQLEGDCWKIKGKHDPHFKDAFTGVRNSQAKFCEKVLAELADNTAELVDLGELKRKATTLFEEGLDRHTVVPHIDATDLLAIEALPVLAKKVVGKEDVDVATLIRRLGNSDWVKQGLPYLGHGSQCPFCQQEVEIELAARLNAYFDETYLNDMAAIAAALETYEAVGETILKQLKEIVAVDNRHLDSELLCADIDRLAARIELNKRRLEAKKREPSSPMTLEPLAELVEPIITRVVAANASIAAHNALVDNIATERRTLIGQVWKYLLEENSQTIKKYLTDKEALDKAVQGLTAAIKTKEHQLTAAKTQLRELEKKITSVQPTVSAINALLASFGFLGFKLRTAGERDHLYEIVRDSGDDAAATLSEGEKGFVCFLYFYHLLRGSVSESDVTSDRIVVFDDPVSSLDSDVLFIVSTLIKRVLKEASEGNGQIKQVFLLTHNIYFHKEVSFDPSRGTECRANETFWIIRKVEGASKIVGYKYNPIKTSYELLWAEVRAANRSNMAIQNTLRRIIEYYFKILGNVDTDDIVGKFEGKDQQLCASLFSWVNDGSHSAHDDLYVSVENSMVDRYLNVFRRIFEKTGHCGHYNMMMGDEGPIDLTPNVVGVAGLVAAASNN</sequence>
<dbReference type="Pfam" id="PF13166">
    <property type="entry name" value="AAA_13"/>
    <property type="match status" value="1"/>
</dbReference>
<reference evidence="2 3" key="1">
    <citation type="journal article" date="2015" name="Stand. Genomic Sci.">
        <title>Genomic Encyclopedia of Bacterial and Archaeal Type Strains, Phase III: the genomes of soil and plant-associated and newly described type strains.</title>
        <authorList>
            <person name="Whitman W.B."/>
            <person name="Woyke T."/>
            <person name="Klenk H.P."/>
            <person name="Zhou Y."/>
            <person name="Lilburn T.G."/>
            <person name="Beck B.J."/>
            <person name="De Vos P."/>
            <person name="Vandamme P."/>
            <person name="Eisen J.A."/>
            <person name="Garrity G."/>
            <person name="Hugenholtz P."/>
            <person name="Kyrpides N.C."/>
        </authorList>
    </citation>
    <scope>NUCLEOTIDE SEQUENCE [LARGE SCALE GENOMIC DNA]</scope>
    <source>
        <strain evidence="2 3">CGMCC 1.10947</strain>
    </source>
</reference>
<dbReference type="InterPro" id="IPR027417">
    <property type="entry name" value="P-loop_NTPase"/>
</dbReference>
<keyword evidence="3" id="KW-1185">Reference proteome</keyword>
<accession>A0A562KCQ8</accession>
<dbReference type="InterPro" id="IPR026866">
    <property type="entry name" value="CR006_AAA"/>
</dbReference>
<dbReference type="EMBL" id="VLKL01000046">
    <property type="protein sequence ID" value="TWH93003.1"/>
    <property type="molecule type" value="Genomic_DNA"/>
</dbReference>
<evidence type="ECO:0000313" key="3">
    <source>
        <dbReference type="Proteomes" id="UP000317176"/>
    </source>
</evidence>
<dbReference type="RefSeq" id="WP_145642972.1">
    <property type="nucleotide sequence ID" value="NZ_CP088014.1"/>
</dbReference>
<name>A0A562KCQ8_9BRAD</name>
<dbReference type="AlphaFoldDB" id="A0A562KCQ8"/>
<evidence type="ECO:0000259" key="1">
    <source>
        <dbReference type="Pfam" id="PF13166"/>
    </source>
</evidence>
<dbReference type="SUPFAM" id="SSF52540">
    <property type="entry name" value="P-loop containing nucleoside triphosphate hydrolases"/>
    <property type="match status" value="1"/>
</dbReference>
<dbReference type="Gene3D" id="3.40.50.300">
    <property type="entry name" value="P-loop containing nucleotide triphosphate hydrolases"/>
    <property type="match status" value="1"/>
</dbReference>
<organism evidence="2 3">
    <name type="scientific">Bradyrhizobium daqingense</name>
    <dbReference type="NCBI Taxonomy" id="993502"/>
    <lineage>
        <taxon>Bacteria</taxon>
        <taxon>Pseudomonadati</taxon>
        <taxon>Pseudomonadota</taxon>
        <taxon>Alphaproteobacteria</taxon>
        <taxon>Hyphomicrobiales</taxon>
        <taxon>Nitrobacteraceae</taxon>
        <taxon>Bradyrhizobium</taxon>
    </lineage>
</organism>
<dbReference type="Proteomes" id="UP000317176">
    <property type="component" value="Unassembled WGS sequence"/>
</dbReference>